<feature type="domain" description="ABC transporter" evidence="10">
    <location>
        <begin position="13"/>
        <end position="247"/>
    </location>
</feature>
<evidence type="ECO:0000313" key="12">
    <source>
        <dbReference type="Proteomes" id="UP000239290"/>
    </source>
</evidence>
<evidence type="ECO:0000259" key="10">
    <source>
        <dbReference type="PROSITE" id="PS50893"/>
    </source>
</evidence>
<evidence type="ECO:0000256" key="8">
    <source>
        <dbReference type="ARBA" id="ARBA00022967"/>
    </source>
</evidence>
<evidence type="ECO:0000256" key="5">
    <source>
        <dbReference type="ARBA" id="ARBA00022737"/>
    </source>
</evidence>
<gene>
    <name evidence="11" type="ORF">C5613_41635</name>
</gene>
<dbReference type="PROSITE" id="PS50893">
    <property type="entry name" value="ABC_TRANSPORTER_2"/>
    <property type="match status" value="2"/>
</dbReference>
<dbReference type="PANTHER" id="PTHR43790:SF3">
    <property type="entry name" value="D-ALLOSE IMPORT ATP-BINDING PROTEIN ALSA-RELATED"/>
    <property type="match status" value="1"/>
</dbReference>
<keyword evidence="2" id="KW-0813">Transport</keyword>
<dbReference type="CDD" id="cd03216">
    <property type="entry name" value="ABC_Carb_Monos_I"/>
    <property type="match status" value="1"/>
</dbReference>
<feature type="domain" description="ABC transporter" evidence="10">
    <location>
        <begin position="261"/>
        <end position="506"/>
    </location>
</feature>
<dbReference type="GO" id="GO:0016887">
    <property type="term" value="F:ATP hydrolysis activity"/>
    <property type="evidence" value="ECO:0007669"/>
    <property type="project" value="InterPro"/>
</dbReference>
<sequence>MTSQIPASSPAAIEATGVSKHFGGVHALKDVSIRIDSGTCHAIVGANGAGKSTLMKVLAGLYSPNEGQVLVSGQPLSGGTVASKAAGIALVHQELSLCPDLTVAENICVGTTPTKHGLVDRKAMRSIAAALCARLGVNIDPDTLVGQLPATLQQFVEIAKALRLDPQILILDEPTASLTPQETDQLLELLESLRDQGVTIVYISHRLREIFELCSRATVLRDGRLVEHLDLAETTTDRLVESMVGQKLLDQEQHEREEKTNSFGEVVLSVDNLWAPGVFGTSLEVRAGEVLGLGGLMGSGRSELVRAILGLEPRSRGSVTLRYDGHRRTISSYRSAVRSGVAFVPEDRRTEGVLLARSVRENLALPSLTALSRFGQIRTKALKKMATGLAGEVNLRPANTSATVKLLSGGNQQKVAFGRWLPTNPRLFVLDEPTAGVDVGAKAEIHELVRNLTAKGTAVIVVSSDLEELLSLSDRIAVLRDGTITGELSATEADQQAIVRLGTHHDTTHQRKEAAHV</sequence>
<keyword evidence="3" id="KW-1003">Cell membrane</keyword>
<keyword evidence="5" id="KW-0677">Repeat</keyword>
<evidence type="ECO:0000256" key="6">
    <source>
        <dbReference type="ARBA" id="ARBA00022741"/>
    </source>
</evidence>
<dbReference type="InterPro" id="IPR003593">
    <property type="entry name" value="AAA+_ATPase"/>
</dbReference>
<keyword evidence="7 11" id="KW-0067">ATP-binding</keyword>
<keyword evidence="8" id="KW-1278">Translocase</keyword>
<keyword evidence="6" id="KW-0547">Nucleotide-binding</keyword>
<name>A0A2S8IGN9_RHOOP</name>
<dbReference type="InterPro" id="IPR027417">
    <property type="entry name" value="P-loop_NTPase"/>
</dbReference>
<proteinExistence type="predicted"/>
<organism evidence="11 12">
    <name type="scientific">Rhodococcus opacus</name>
    <name type="common">Nocardia opaca</name>
    <dbReference type="NCBI Taxonomy" id="37919"/>
    <lineage>
        <taxon>Bacteria</taxon>
        <taxon>Bacillati</taxon>
        <taxon>Actinomycetota</taxon>
        <taxon>Actinomycetes</taxon>
        <taxon>Mycobacteriales</taxon>
        <taxon>Nocardiaceae</taxon>
        <taxon>Rhodococcus</taxon>
    </lineage>
</organism>
<dbReference type="PROSITE" id="PS00211">
    <property type="entry name" value="ABC_TRANSPORTER_1"/>
    <property type="match status" value="1"/>
</dbReference>
<dbReference type="InterPro" id="IPR003439">
    <property type="entry name" value="ABC_transporter-like_ATP-bd"/>
</dbReference>
<dbReference type="Pfam" id="PF00005">
    <property type="entry name" value="ABC_tran"/>
    <property type="match status" value="2"/>
</dbReference>
<evidence type="ECO:0000256" key="1">
    <source>
        <dbReference type="ARBA" id="ARBA00004202"/>
    </source>
</evidence>
<evidence type="ECO:0000256" key="3">
    <source>
        <dbReference type="ARBA" id="ARBA00022475"/>
    </source>
</evidence>
<protein>
    <submittedName>
        <fullName evidence="11">Sugar ABC transporter ATP-binding protein</fullName>
    </submittedName>
</protein>
<dbReference type="InterPro" id="IPR050107">
    <property type="entry name" value="ABC_carbohydrate_import_ATPase"/>
</dbReference>
<evidence type="ECO:0000256" key="4">
    <source>
        <dbReference type="ARBA" id="ARBA00022597"/>
    </source>
</evidence>
<comment type="caution">
    <text evidence="11">The sequence shown here is derived from an EMBL/GenBank/DDBJ whole genome shotgun (WGS) entry which is preliminary data.</text>
</comment>
<dbReference type="Gene3D" id="3.40.50.300">
    <property type="entry name" value="P-loop containing nucleotide triphosphate hydrolases"/>
    <property type="match status" value="2"/>
</dbReference>
<dbReference type="FunFam" id="3.40.50.300:FF:000127">
    <property type="entry name" value="Ribose import ATP-binding protein RbsA"/>
    <property type="match status" value="1"/>
</dbReference>
<comment type="subcellular location">
    <subcellularLocation>
        <location evidence="1">Cell membrane</location>
        <topology evidence="1">Peripheral membrane protein</topology>
    </subcellularLocation>
</comment>
<dbReference type="InterPro" id="IPR017871">
    <property type="entry name" value="ABC_transporter-like_CS"/>
</dbReference>
<keyword evidence="9" id="KW-0472">Membrane</keyword>
<dbReference type="EMBL" id="PUIO01000095">
    <property type="protein sequence ID" value="PQP13928.1"/>
    <property type="molecule type" value="Genomic_DNA"/>
</dbReference>
<dbReference type="SUPFAM" id="SSF52540">
    <property type="entry name" value="P-loop containing nucleoside triphosphate hydrolases"/>
    <property type="match status" value="2"/>
</dbReference>
<dbReference type="PANTHER" id="PTHR43790">
    <property type="entry name" value="CARBOHYDRATE TRANSPORT ATP-BINDING PROTEIN MG119-RELATED"/>
    <property type="match status" value="1"/>
</dbReference>
<dbReference type="AlphaFoldDB" id="A0A2S8IGN9"/>
<evidence type="ECO:0000256" key="7">
    <source>
        <dbReference type="ARBA" id="ARBA00022840"/>
    </source>
</evidence>
<reference evidence="12" key="1">
    <citation type="submission" date="2018-02" db="EMBL/GenBank/DDBJ databases">
        <title>Draft genome sequencing of Rhodococcus opacus KU647198.</title>
        <authorList>
            <person name="Zheng B.-X."/>
        </authorList>
    </citation>
    <scope>NUCLEOTIDE SEQUENCE [LARGE SCALE GENOMIC DNA]</scope>
    <source>
        <strain evidence="12">04-OD7</strain>
    </source>
</reference>
<keyword evidence="4" id="KW-0762">Sugar transport</keyword>
<dbReference type="RefSeq" id="WP_105423701.1">
    <property type="nucleotide sequence ID" value="NZ_PUIO01000095.1"/>
</dbReference>
<dbReference type="Proteomes" id="UP000239290">
    <property type="component" value="Unassembled WGS sequence"/>
</dbReference>
<dbReference type="CDD" id="cd03215">
    <property type="entry name" value="ABC_Carb_Monos_II"/>
    <property type="match status" value="1"/>
</dbReference>
<evidence type="ECO:0000256" key="2">
    <source>
        <dbReference type="ARBA" id="ARBA00022448"/>
    </source>
</evidence>
<dbReference type="GO" id="GO:0005524">
    <property type="term" value="F:ATP binding"/>
    <property type="evidence" value="ECO:0007669"/>
    <property type="project" value="UniProtKB-KW"/>
</dbReference>
<evidence type="ECO:0000256" key="9">
    <source>
        <dbReference type="ARBA" id="ARBA00023136"/>
    </source>
</evidence>
<evidence type="ECO:0000313" key="11">
    <source>
        <dbReference type="EMBL" id="PQP13928.1"/>
    </source>
</evidence>
<dbReference type="SMART" id="SM00382">
    <property type="entry name" value="AAA"/>
    <property type="match status" value="2"/>
</dbReference>
<accession>A0A2S8IGN9</accession>
<dbReference type="GO" id="GO:0005886">
    <property type="term" value="C:plasma membrane"/>
    <property type="evidence" value="ECO:0007669"/>
    <property type="project" value="UniProtKB-SubCell"/>
</dbReference>